<evidence type="ECO:0000313" key="3">
    <source>
        <dbReference type="Proteomes" id="UP001516400"/>
    </source>
</evidence>
<gene>
    <name evidence="2" type="ORF">HHI36_009721</name>
</gene>
<evidence type="ECO:0000313" key="2">
    <source>
        <dbReference type="EMBL" id="KAL3265517.1"/>
    </source>
</evidence>
<feature type="compositionally biased region" description="Basic and acidic residues" evidence="1">
    <location>
        <begin position="71"/>
        <end position="95"/>
    </location>
</feature>
<organism evidence="2 3">
    <name type="scientific">Cryptolaemus montrouzieri</name>
    <dbReference type="NCBI Taxonomy" id="559131"/>
    <lineage>
        <taxon>Eukaryota</taxon>
        <taxon>Metazoa</taxon>
        <taxon>Ecdysozoa</taxon>
        <taxon>Arthropoda</taxon>
        <taxon>Hexapoda</taxon>
        <taxon>Insecta</taxon>
        <taxon>Pterygota</taxon>
        <taxon>Neoptera</taxon>
        <taxon>Endopterygota</taxon>
        <taxon>Coleoptera</taxon>
        <taxon>Polyphaga</taxon>
        <taxon>Cucujiformia</taxon>
        <taxon>Coccinelloidea</taxon>
        <taxon>Coccinellidae</taxon>
        <taxon>Scymninae</taxon>
        <taxon>Scymnini</taxon>
        <taxon>Cryptolaemus</taxon>
    </lineage>
</organism>
<feature type="region of interest" description="Disordered" evidence="1">
    <location>
        <begin position="56"/>
        <end position="118"/>
    </location>
</feature>
<protein>
    <submittedName>
        <fullName evidence="2">Uncharacterized protein</fullName>
    </submittedName>
</protein>
<proteinExistence type="predicted"/>
<reference evidence="2 3" key="1">
    <citation type="journal article" date="2021" name="BMC Biol.">
        <title>Horizontally acquired antibacterial genes associated with adaptive radiation of ladybird beetles.</title>
        <authorList>
            <person name="Li H.S."/>
            <person name="Tang X.F."/>
            <person name="Huang Y.H."/>
            <person name="Xu Z.Y."/>
            <person name="Chen M.L."/>
            <person name="Du X.Y."/>
            <person name="Qiu B.Y."/>
            <person name="Chen P.T."/>
            <person name="Zhang W."/>
            <person name="Slipinski A."/>
            <person name="Escalona H.E."/>
            <person name="Waterhouse R.M."/>
            <person name="Zwick A."/>
            <person name="Pang H."/>
        </authorList>
    </citation>
    <scope>NUCLEOTIDE SEQUENCE [LARGE SCALE GENOMIC DNA]</scope>
    <source>
        <strain evidence="2">SYSU2018</strain>
    </source>
</reference>
<comment type="caution">
    <text evidence="2">The sequence shown here is derived from an EMBL/GenBank/DDBJ whole genome shotgun (WGS) entry which is preliminary data.</text>
</comment>
<evidence type="ECO:0000256" key="1">
    <source>
        <dbReference type="SAM" id="MobiDB-lite"/>
    </source>
</evidence>
<dbReference type="AlphaFoldDB" id="A0ABD2MGP7"/>
<accession>A0ABD2MGP7</accession>
<dbReference type="EMBL" id="JABFTP020000001">
    <property type="protein sequence ID" value="KAL3265517.1"/>
    <property type="molecule type" value="Genomic_DNA"/>
</dbReference>
<dbReference type="Proteomes" id="UP001516400">
    <property type="component" value="Unassembled WGS sequence"/>
</dbReference>
<sequence>MNIVNFKLHSLVKFNNLICVQCWDICQAACLMKTKNWTRVDGYKIICSRKCNKSSSLGKNISGDLGYTEQADEKDGDRGEAHNTEGRDAHSRDSCNTDEIDTDMWPISPMNGQDTQRDVNLDMPYTCQLSGKEAILEKKLEELNKRNDELSLSEEHE</sequence>
<keyword evidence="3" id="KW-1185">Reference proteome</keyword>
<name>A0ABD2MGP7_9CUCU</name>